<dbReference type="Proteomes" id="UP000486351">
    <property type="component" value="Unassembled WGS sequence"/>
</dbReference>
<dbReference type="Proteomes" id="UP000433483">
    <property type="component" value="Unassembled WGS sequence"/>
</dbReference>
<dbReference type="EMBL" id="QXGC01002630">
    <property type="protein sequence ID" value="KAE9183628.1"/>
    <property type="molecule type" value="Genomic_DNA"/>
</dbReference>
<evidence type="ECO:0000313" key="1">
    <source>
        <dbReference type="EMBL" id="KAE8924005.1"/>
    </source>
</evidence>
<keyword evidence="7" id="KW-1185">Reference proteome</keyword>
<evidence type="ECO:0000313" key="7">
    <source>
        <dbReference type="Proteomes" id="UP000433483"/>
    </source>
</evidence>
<dbReference type="Proteomes" id="UP000476176">
    <property type="component" value="Unassembled WGS sequence"/>
</dbReference>
<protein>
    <submittedName>
        <fullName evidence="2">Uncharacterized protein</fullName>
    </submittedName>
</protein>
<evidence type="ECO:0000313" key="2">
    <source>
        <dbReference type="EMBL" id="KAE9175438.1"/>
    </source>
</evidence>
<evidence type="ECO:0000313" key="8">
    <source>
        <dbReference type="Proteomes" id="UP000437068"/>
    </source>
</evidence>
<dbReference type="AlphaFoldDB" id="A0A6A3VXN9"/>
<comment type="caution">
    <text evidence="2">The sequence shown here is derived from an EMBL/GenBank/DDBJ whole genome shotgun (WGS) entry which is preliminary data.</text>
</comment>
<reference evidence="6 7" key="1">
    <citation type="submission" date="2018-08" db="EMBL/GenBank/DDBJ databases">
        <title>Genomic investigation of the strawberry pathogen Phytophthora fragariae indicates pathogenicity is determined by transcriptional variation in three key races.</title>
        <authorList>
            <person name="Adams T.M."/>
            <person name="Armitage A.D."/>
            <person name="Sobczyk M.K."/>
            <person name="Bates H.J."/>
            <person name="Dunwell J.M."/>
            <person name="Nellist C.F."/>
            <person name="Harrison R.J."/>
        </authorList>
    </citation>
    <scope>NUCLEOTIDE SEQUENCE [LARGE SCALE GENOMIC DNA]</scope>
    <source>
        <strain evidence="4 8">A4</strain>
        <strain evidence="3 9">BC-23</strain>
        <strain evidence="2 7">NOV-27</strain>
        <strain evidence="5 10">NOV-77</strain>
        <strain evidence="1 6">NOV-9</strain>
    </source>
</reference>
<evidence type="ECO:0000313" key="3">
    <source>
        <dbReference type="EMBL" id="KAE9183628.1"/>
    </source>
</evidence>
<sequence>MRGSGHLVGELGQKLTCQQLLLLERALKVARGLRLGGASMKTQELCFYIFTALSTVHIMRCASTND</sequence>
<dbReference type="Proteomes" id="UP000437068">
    <property type="component" value="Unassembled WGS sequence"/>
</dbReference>
<gene>
    <name evidence="4" type="ORF">PF001_g24178</name>
    <name evidence="3" type="ORF">PF004_g23894</name>
    <name evidence="2" type="ORF">PF005_g25406</name>
    <name evidence="5" type="ORF">PF008_g24265</name>
    <name evidence="1" type="ORF">PF009_g25756</name>
</gene>
<dbReference type="EMBL" id="QXGF01002616">
    <property type="protein sequence ID" value="KAE8924005.1"/>
    <property type="molecule type" value="Genomic_DNA"/>
</dbReference>
<organism evidence="2 7">
    <name type="scientific">Phytophthora fragariae</name>
    <dbReference type="NCBI Taxonomy" id="53985"/>
    <lineage>
        <taxon>Eukaryota</taxon>
        <taxon>Sar</taxon>
        <taxon>Stramenopiles</taxon>
        <taxon>Oomycota</taxon>
        <taxon>Peronosporomycetes</taxon>
        <taxon>Peronosporales</taxon>
        <taxon>Peronosporaceae</taxon>
        <taxon>Phytophthora</taxon>
    </lineage>
</organism>
<evidence type="ECO:0000313" key="5">
    <source>
        <dbReference type="EMBL" id="KAE9295437.1"/>
    </source>
</evidence>
<accession>A0A6A3VXN9</accession>
<name>A0A6A3VXN9_9STRA</name>
<evidence type="ECO:0000313" key="9">
    <source>
        <dbReference type="Proteomes" id="UP000476176"/>
    </source>
</evidence>
<dbReference type="EMBL" id="QXGE01002602">
    <property type="protein sequence ID" value="KAE9280558.1"/>
    <property type="molecule type" value="Genomic_DNA"/>
</dbReference>
<proteinExistence type="predicted"/>
<dbReference type="EMBL" id="QXFY01002569">
    <property type="protein sequence ID" value="KAE9295437.1"/>
    <property type="molecule type" value="Genomic_DNA"/>
</dbReference>
<evidence type="ECO:0000313" key="10">
    <source>
        <dbReference type="Proteomes" id="UP000486351"/>
    </source>
</evidence>
<evidence type="ECO:0000313" key="6">
    <source>
        <dbReference type="Proteomes" id="UP000429523"/>
    </source>
</evidence>
<dbReference type="EMBL" id="QXGB01002734">
    <property type="protein sequence ID" value="KAE9175438.1"/>
    <property type="molecule type" value="Genomic_DNA"/>
</dbReference>
<evidence type="ECO:0000313" key="4">
    <source>
        <dbReference type="EMBL" id="KAE9280558.1"/>
    </source>
</evidence>
<dbReference type="Proteomes" id="UP000429523">
    <property type="component" value="Unassembled WGS sequence"/>
</dbReference>